<feature type="compositionally biased region" description="Polar residues" evidence="1">
    <location>
        <begin position="141"/>
        <end position="153"/>
    </location>
</feature>
<feature type="region of interest" description="Disordered" evidence="1">
    <location>
        <begin position="234"/>
        <end position="253"/>
    </location>
</feature>
<evidence type="ECO:0000313" key="2">
    <source>
        <dbReference type="EMBL" id="KAG6589842.1"/>
    </source>
</evidence>
<evidence type="ECO:0000256" key="1">
    <source>
        <dbReference type="SAM" id="MobiDB-lite"/>
    </source>
</evidence>
<dbReference type="GO" id="GO:0005635">
    <property type="term" value="C:nuclear envelope"/>
    <property type="evidence" value="ECO:0007669"/>
    <property type="project" value="TreeGrafter"/>
</dbReference>
<reference evidence="2 3" key="1">
    <citation type="journal article" date="2021" name="Hortic Res">
        <title>The domestication of Cucurbita argyrosperma as revealed by the genome of its wild relative.</title>
        <authorList>
            <person name="Barrera-Redondo J."/>
            <person name="Sanchez-de la Vega G."/>
            <person name="Aguirre-Liguori J.A."/>
            <person name="Castellanos-Morales G."/>
            <person name="Gutierrez-Guerrero Y.T."/>
            <person name="Aguirre-Dugua X."/>
            <person name="Aguirre-Planter E."/>
            <person name="Tenaillon M.I."/>
            <person name="Lira-Saade R."/>
            <person name="Eguiarte L.E."/>
        </authorList>
    </citation>
    <scope>NUCLEOTIDE SEQUENCE [LARGE SCALE GENOMIC DNA]</scope>
    <source>
        <strain evidence="2">JBR-2021</strain>
    </source>
</reference>
<dbReference type="PANTHER" id="PTHR33416:SF18">
    <property type="entry name" value="NUCLEOPORIN-LIKE PROTEIN"/>
    <property type="match status" value="1"/>
</dbReference>
<sequence length="774" mass="83945">MGSQSSPPSPVDIFPKSKRSEKQSPTVLLLPVADAEAGPRVLEETWRGLREERRRHHTAVEESEAKRWLSKLVDPAYRLITGGATRLLPYLFPKPLPSNALPSPGDEDQDKVEAEVEDNVSGEEPQNLGVSTLVGLPGSSGEANRSENNSDFNGCQKDKENNALGGNGKIDVEKWIQGKTFSRDEVSRLLEVLRSRALEPSNKVEDNTFSPQSIEKQVEQPSTANRVLEMPREGKQEELERATGGNLTPHPHSLKLREVGASPVDIARAYMSNQKSEPGLASDKMPDDEKALRHGDHQMFKPFIPSMSPNPSTCWPGAMSESQRGYVTPRSQRGRFGLHNFPRTPYSRSIFSMSKSKSKLTQLQGDGQKFVNTPSPLWQRSRSPAYSMMTSSKDPLDEATGSIGLTCSLQHKASAVTNSRRSAYFYPPQQPEMEIENNISEAIFPDMKKNLDRGGASTIPLSQSVGINNSESSLPTVRPQSSQVARTILEHITRNPPTPKEKTEELKRAIEWKKTPSANVPSVKPNETSSLAVDIDSHQKANQVDQNCHPQLSDEGKTMSTVLPKEGAGRNPDAANQNPYGLKFRLSNAESKHKDDAGLNIGSSSPKAVPKIFPALGSEVWTQIKPSPSLGGKPIFPSITISKPESKWAFSSDSGSAFTFPVSGASSGMLSEPPRPSIFPSTSLGGVIQSALKPQILSLALDPMIIRDFPSVLLGKMQFVANCEGGGAGAAAAAAATAAAPSGSGRMTSTHHRYLCCCCCSCSTLYSFLMSFSN</sequence>
<dbReference type="Proteomes" id="UP000685013">
    <property type="component" value="Chromosome 10"/>
</dbReference>
<accession>A0AAV6N024</accession>
<feature type="region of interest" description="Disordered" evidence="1">
    <location>
        <begin position="93"/>
        <end position="167"/>
    </location>
</feature>
<feature type="compositionally biased region" description="Polar residues" evidence="1">
    <location>
        <begin position="207"/>
        <end position="225"/>
    </location>
</feature>
<keyword evidence="3" id="KW-1185">Reference proteome</keyword>
<feature type="region of interest" description="Disordered" evidence="1">
    <location>
        <begin position="203"/>
        <end position="228"/>
    </location>
</feature>
<proteinExistence type="predicted"/>
<dbReference type="GO" id="GO:0071763">
    <property type="term" value="P:nuclear membrane organization"/>
    <property type="evidence" value="ECO:0007669"/>
    <property type="project" value="TreeGrafter"/>
</dbReference>
<feature type="compositionally biased region" description="Acidic residues" evidence="1">
    <location>
        <begin position="105"/>
        <end position="121"/>
    </location>
</feature>
<evidence type="ECO:0000313" key="3">
    <source>
        <dbReference type="Proteomes" id="UP000685013"/>
    </source>
</evidence>
<feature type="non-terminal residue" evidence="2">
    <location>
        <position position="1"/>
    </location>
</feature>
<dbReference type="PANTHER" id="PTHR33416">
    <property type="entry name" value="NUCLEAR PORE COMPLEX PROTEIN NUP1"/>
    <property type="match status" value="1"/>
</dbReference>
<organism evidence="2 3">
    <name type="scientific">Cucurbita argyrosperma subsp. sororia</name>
    <dbReference type="NCBI Taxonomy" id="37648"/>
    <lineage>
        <taxon>Eukaryota</taxon>
        <taxon>Viridiplantae</taxon>
        <taxon>Streptophyta</taxon>
        <taxon>Embryophyta</taxon>
        <taxon>Tracheophyta</taxon>
        <taxon>Spermatophyta</taxon>
        <taxon>Magnoliopsida</taxon>
        <taxon>eudicotyledons</taxon>
        <taxon>Gunneridae</taxon>
        <taxon>Pentapetalae</taxon>
        <taxon>rosids</taxon>
        <taxon>fabids</taxon>
        <taxon>Cucurbitales</taxon>
        <taxon>Cucurbitaceae</taxon>
        <taxon>Cucurbiteae</taxon>
        <taxon>Cucurbita</taxon>
    </lineage>
</organism>
<protein>
    <submittedName>
        <fullName evidence="2">Nuclear pore complex protein NUP1</fullName>
    </submittedName>
</protein>
<name>A0AAV6N024_9ROSI</name>
<dbReference type="AlphaFoldDB" id="A0AAV6N024"/>
<dbReference type="EMBL" id="JAGKQH010000010">
    <property type="protein sequence ID" value="KAG6589842.1"/>
    <property type="molecule type" value="Genomic_DNA"/>
</dbReference>
<gene>
    <name evidence="2" type="primary">NUP1</name>
    <name evidence="2" type="ORF">SDJN03_15265</name>
</gene>
<feature type="region of interest" description="Disordered" evidence="1">
    <location>
        <begin position="1"/>
        <end position="31"/>
    </location>
</feature>
<comment type="caution">
    <text evidence="2">The sequence shown here is derived from an EMBL/GenBank/DDBJ whole genome shotgun (WGS) entry which is preliminary data.</text>
</comment>